<sequence length="391" mass="43750">MLISSFLAVLSIIYGEPLKSKISIFLCLILSFIFSSIFLPQILKISKRKRLYDIPNSRKSHEEKIPRLGGIAFFPSIVLAMSLVVGYRHLIGFPMNEQLTGHILLEFLFLSAGCLFLFMVGVEDDLIGVRYRKKFITQFLVASLLPISGFYLTNLYGLFGLYELPAYVGVPLTILLIVFITNAVNLIDGIDGLAGGGSTFSFVVIGWMFFQKGLWLYSMLAFSAAGCLIPFLYFNIWGRASKGTKMFMGDAGSLSLGFLLSFLIIKFPAYISETEPDVKNLVIPFTLLFIPMFDACRVMVVRAIHHRPLFLADRNHLHHKCLAAGLTHLQATELVLVFTIGLLLLNNWLVDICNINVLLVVDLLLGIGLSKLLNVWIRHSQKESLSENKPC</sequence>
<evidence type="ECO:0008006" key="11">
    <source>
        <dbReference type="Google" id="ProtNLM"/>
    </source>
</evidence>
<comment type="caution">
    <text evidence="9">The sequence shown here is derived from an EMBL/GenBank/DDBJ whole genome shotgun (WGS) entry which is preliminary data.</text>
</comment>
<keyword evidence="5 8" id="KW-1133">Transmembrane helix</keyword>
<feature type="binding site" evidence="7">
    <location>
        <position position="185"/>
    </location>
    <ligand>
        <name>Mg(2+)</name>
        <dbReference type="ChEBI" id="CHEBI:18420"/>
    </ligand>
</feature>
<dbReference type="PANTHER" id="PTHR22926:SF3">
    <property type="entry name" value="UNDECAPRENYL-PHOSPHATE ALPHA-N-ACETYLGLUCOSAMINYL 1-PHOSPHATE TRANSFERASE"/>
    <property type="match status" value="1"/>
</dbReference>
<evidence type="ECO:0000313" key="10">
    <source>
        <dbReference type="Proteomes" id="UP000033035"/>
    </source>
</evidence>
<keyword evidence="7" id="KW-0460">Magnesium</keyword>
<dbReference type="GO" id="GO:0009103">
    <property type="term" value="P:lipopolysaccharide biosynthetic process"/>
    <property type="evidence" value="ECO:0007669"/>
    <property type="project" value="TreeGrafter"/>
</dbReference>
<evidence type="ECO:0000256" key="1">
    <source>
        <dbReference type="ARBA" id="ARBA00004651"/>
    </source>
</evidence>
<name>A0A0F5IR28_9BACT</name>
<evidence type="ECO:0000256" key="3">
    <source>
        <dbReference type="ARBA" id="ARBA00022679"/>
    </source>
</evidence>
<dbReference type="PROSITE" id="PS01348">
    <property type="entry name" value="MRAY_2"/>
    <property type="match status" value="1"/>
</dbReference>
<keyword evidence="2" id="KW-1003">Cell membrane</keyword>
<feature type="transmembrane region" description="Helical" evidence="8">
    <location>
        <begin position="68"/>
        <end position="91"/>
    </location>
</feature>
<evidence type="ECO:0000256" key="5">
    <source>
        <dbReference type="ARBA" id="ARBA00022989"/>
    </source>
</evidence>
<comment type="subcellular location">
    <subcellularLocation>
        <location evidence="1">Cell membrane</location>
        <topology evidence="1">Multi-pass membrane protein</topology>
    </subcellularLocation>
</comment>
<keyword evidence="10" id="KW-1185">Reference proteome</keyword>
<dbReference type="RefSeq" id="WP_044192256.1">
    <property type="nucleotide sequence ID" value="NZ_AUAE01000025.1"/>
</dbReference>
<dbReference type="Pfam" id="PF00953">
    <property type="entry name" value="Glycos_transf_4"/>
    <property type="match status" value="1"/>
</dbReference>
<proteinExistence type="predicted"/>
<evidence type="ECO:0000256" key="4">
    <source>
        <dbReference type="ARBA" id="ARBA00022692"/>
    </source>
</evidence>
<feature type="transmembrane region" description="Helical" evidence="8">
    <location>
        <begin position="216"/>
        <end position="235"/>
    </location>
</feature>
<gene>
    <name evidence="9" type="ORF">HMPREF1536_05211</name>
</gene>
<dbReference type="CDD" id="cd06853">
    <property type="entry name" value="GT_WecA_like"/>
    <property type="match status" value="1"/>
</dbReference>
<feature type="transmembrane region" description="Helical" evidence="8">
    <location>
        <begin position="135"/>
        <end position="152"/>
    </location>
</feature>
<dbReference type="InterPro" id="IPR000715">
    <property type="entry name" value="Glycosyl_transferase_4"/>
</dbReference>
<keyword evidence="3" id="KW-0808">Transferase</keyword>
<dbReference type="PANTHER" id="PTHR22926">
    <property type="entry name" value="PHOSPHO-N-ACETYLMURAMOYL-PENTAPEPTIDE-TRANSFERASE"/>
    <property type="match status" value="1"/>
</dbReference>
<accession>A0A0F5IR28</accession>
<dbReference type="AlphaFoldDB" id="A0A0F5IR28"/>
<feature type="transmembrane region" description="Helical" evidence="8">
    <location>
        <begin position="321"/>
        <end position="345"/>
    </location>
</feature>
<keyword evidence="6 8" id="KW-0472">Membrane</keyword>
<dbReference type="STRING" id="1203610.HMPREF1536_05211"/>
<dbReference type="HOGENOM" id="CLU_023982_1_1_10"/>
<dbReference type="InterPro" id="IPR018480">
    <property type="entry name" value="PNAcMuramoyl-5peptid_Trfase_CS"/>
</dbReference>
<evidence type="ECO:0000256" key="7">
    <source>
        <dbReference type="PIRSR" id="PIRSR600715-1"/>
    </source>
</evidence>
<dbReference type="PATRIC" id="fig|1203610.3.peg.5327"/>
<comment type="cofactor">
    <cofactor evidence="7">
        <name>Mg(2+)</name>
        <dbReference type="ChEBI" id="CHEBI:18420"/>
    </cofactor>
</comment>
<evidence type="ECO:0000256" key="2">
    <source>
        <dbReference type="ARBA" id="ARBA00022475"/>
    </source>
</evidence>
<reference evidence="9 10" key="1">
    <citation type="submission" date="2013-04" db="EMBL/GenBank/DDBJ databases">
        <title>The Genome Sequence of Parabacteroides gordonii DSM 23371.</title>
        <authorList>
            <consortium name="The Broad Institute Genomics Platform"/>
            <person name="Earl A."/>
            <person name="Ward D."/>
            <person name="Feldgarden M."/>
            <person name="Gevers D."/>
            <person name="Martens E."/>
            <person name="Sakamoto M."/>
            <person name="Benno Y."/>
            <person name="Suzuki N."/>
            <person name="Matsunaga N."/>
            <person name="Koshihara K."/>
            <person name="Seki M."/>
            <person name="Komiya H."/>
            <person name="Walker B."/>
            <person name="Young S."/>
            <person name="Zeng Q."/>
            <person name="Gargeya S."/>
            <person name="Fitzgerald M."/>
            <person name="Haas B."/>
            <person name="Abouelleil A."/>
            <person name="Allen A.W."/>
            <person name="Alvarado L."/>
            <person name="Arachchi H.M."/>
            <person name="Berlin A.M."/>
            <person name="Chapman S.B."/>
            <person name="Gainer-Dewar J."/>
            <person name="Goldberg J."/>
            <person name="Griggs A."/>
            <person name="Gujja S."/>
            <person name="Hansen M."/>
            <person name="Howarth C."/>
            <person name="Imamovic A."/>
            <person name="Ireland A."/>
            <person name="Larimer J."/>
            <person name="McCowan C."/>
            <person name="Murphy C."/>
            <person name="Pearson M."/>
            <person name="Poon T.W."/>
            <person name="Priest M."/>
            <person name="Roberts A."/>
            <person name="Saif S."/>
            <person name="Shea T."/>
            <person name="Sisk P."/>
            <person name="Sykes S."/>
            <person name="Wortman J."/>
            <person name="Nusbaum C."/>
            <person name="Birren B."/>
        </authorList>
    </citation>
    <scope>NUCLEOTIDE SEQUENCE [LARGE SCALE GENOMIC DNA]</scope>
    <source>
        <strain evidence="9 10">MS-1</strain>
    </source>
</reference>
<dbReference type="EMBL" id="AQHW01000029">
    <property type="protein sequence ID" value="KKB47567.1"/>
    <property type="molecule type" value="Genomic_DNA"/>
</dbReference>
<evidence type="ECO:0000313" key="9">
    <source>
        <dbReference type="EMBL" id="KKB47567.1"/>
    </source>
</evidence>
<dbReference type="GO" id="GO:0005886">
    <property type="term" value="C:plasma membrane"/>
    <property type="evidence" value="ECO:0007669"/>
    <property type="project" value="UniProtKB-SubCell"/>
</dbReference>
<organism evidence="9 10">
    <name type="scientific">Parabacteroides gordonii MS-1 = DSM 23371</name>
    <dbReference type="NCBI Taxonomy" id="1203610"/>
    <lineage>
        <taxon>Bacteria</taxon>
        <taxon>Pseudomonadati</taxon>
        <taxon>Bacteroidota</taxon>
        <taxon>Bacteroidia</taxon>
        <taxon>Bacteroidales</taxon>
        <taxon>Tannerellaceae</taxon>
        <taxon>Parabacteroides</taxon>
    </lineage>
</organism>
<feature type="transmembrane region" description="Helical" evidence="8">
    <location>
        <begin position="192"/>
        <end position="210"/>
    </location>
</feature>
<dbReference type="GO" id="GO:0046872">
    <property type="term" value="F:metal ion binding"/>
    <property type="evidence" value="ECO:0007669"/>
    <property type="project" value="UniProtKB-KW"/>
</dbReference>
<dbReference type="GO" id="GO:0071555">
    <property type="term" value="P:cell wall organization"/>
    <property type="evidence" value="ECO:0007669"/>
    <property type="project" value="TreeGrafter"/>
</dbReference>
<keyword evidence="7" id="KW-0479">Metal-binding</keyword>
<dbReference type="GO" id="GO:0044038">
    <property type="term" value="P:cell wall macromolecule biosynthetic process"/>
    <property type="evidence" value="ECO:0007669"/>
    <property type="project" value="TreeGrafter"/>
</dbReference>
<evidence type="ECO:0000256" key="8">
    <source>
        <dbReference type="SAM" id="Phobius"/>
    </source>
</evidence>
<feature type="transmembrane region" description="Helical" evidence="8">
    <location>
        <begin position="25"/>
        <end position="43"/>
    </location>
</feature>
<feature type="transmembrane region" description="Helical" evidence="8">
    <location>
        <begin position="103"/>
        <end position="123"/>
    </location>
</feature>
<feature type="transmembrane region" description="Helical" evidence="8">
    <location>
        <begin position="281"/>
        <end position="300"/>
    </location>
</feature>
<keyword evidence="4 8" id="KW-0812">Transmembrane</keyword>
<evidence type="ECO:0000256" key="6">
    <source>
        <dbReference type="ARBA" id="ARBA00023136"/>
    </source>
</evidence>
<dbReference type="Proteomes" id="UP000033035">
    <property type="component" value="Unassembled WGS sequence"/>
</dbReference>
<dbReference type="GO" id="GO:0016780">
    <property type="term" value="F:phosphotransferase activity, for other substituted phosphate groups"/>
    <property type="evidence" value="ECO:0007669"/>
    <property type="project" value="InterPro"/>
</dbReference>
<feature type="transmembrane region" description="Helical" evidence="8">
    <location>
        <begin position="357"/>
        <end position="377"/>
    </location>
</feature>
<feature type="transmembrane region" description="Helical" evidence="8">
    <location>
        <begin position="164"/>
        <end position="185"/>
    </location>
</feature>
<protein>
    <recommendedName>
        <fullName evidence="11">Glycosyl transferase family 4</fullName>
    </recommendedName>
</protein>
<feature type="transmembrane region" description="Helical" evidence="8">
    <location>
        <begin position="247"/>
        <end position="269"/>
    </location>
</feature>
<feature type="binding site" evidence="7">
    <location>
        <position position="250"/>
    </location>
    <ligand>
        <name>Mg(2+)</name>
        <dbReference type="ChEBI" id="CHEBI:18420"/>
    </ligand>
</feature>